<evidence type="ECO:0000256" key="2">
    <source>
        <dbReference type="ARBA" id="ARBA00022884"/>
    </source>
</evidence>
<keyword evidence="6" id="KW-1185">Reference proteome</keyword>
<dbReference type="GO" id="GO:0070929">
    <property type="term" value="P:trans-translation"/>
    <property type="evidence" value="ECO:0007669"/>
    <property type="project" value="UniProtKB-UniRule"/>
</dbReference>
<dbReference type="Proteomes" id="UP000295304">
    <property type="component" value="Unassembled WGS sequence"/>
</dbReference>
<comment type="similarity">
    <text evidence="3">Belongs to the SmpB family.</text>
</comment>
<comment type="subcellular location">
    <subcellularLocation>
        <location evidence="3">Cytoplasm</location>
    </subcellularLocation>
    <text evidence="3">The tmRNA-SmpB complex associates with stalled 70S ribosomes.</text>
</comment>
<organism evidence="5 6">
    <name type="scientific">Varunaivibrio sulfuroxidans</name>
    <dbReference type="NCBI Taxonomy" id="1773489"/>
    <lineage>
        <taxon>Bacteria</taxon>
        <taxon>Pseudomonadati</taxon>
        <taxon>Pseudomonadota</taxon>
        <taxon>Alphaproteobacteria</taxon>
        <taxon>Rhodospirillales</taxon>
        <taxon>Magnetovibrionaceae</taxon>
        <taxon>Varunaivibrio</taxon>
    </lineage>
</organism>
<comment type="caution">
    <text evidence="5">The sequence shown here is derived from an EMBL/GenBank/DDBJ whole genome shotgun (WGS) entry which is preliminary data.</text>
</comment>
<sequence>MAGKNRKKKSQENVVAQNRKARHDYFIEKNFELGIMLAGSEVKSLRQGHATIAESYATEKDGELWLINAYIPEYDAASHFGHENPRRPRKLLAHRREIETLSMAVRRDGMTLVPLSIYFNDRGVAKVDVGLAKGKTRGDKRETTKERDWKRDKARLLRAHG</sequence>
<dbReference type="GO" id="GO:0003723">
    <property type="term" value="F:RNA binding"/>
    <property type="evidence" value="ECO:0007669"/>
    <property type="project" value="UniProtKB-UniRule"/>
</dbReference>
<dbReference type="HAMAP" id="MF_00023">
    <property type="entry name" value="SmpB"/>
    <property type="match status" value="1"/>
</dbReference>
<dbReference type="RefSeq" id="WP_132938169.1">
    <property type="nucleotide sequence ID" value="NZ_CP119676.1"/>
</dbReference>
<dbReference type="SUPFAM" id="SSF74982">
    <property type="entry name" value="Small protein B (SmpB)"/>
    <property type="match status" value="1"/>
</dbReference>
<keyword evidence="1 3" id="KW-0963">Cytoplasm</keyword>
<dbReference type="InterPro" id="IPR000037">
    <property type="entry name" value="SsrA-bd_prot"/>
</dbReference>
<dbReference type="GO" id="GO:0005829">
    <property type="term" value="C:cytosol"/>
    <property type="evidence" value="ECO:0007669"/>
    <property type="project" value="TreeGrafter"/>
</dbReference>
<evidence type="ECO:0000256" key="4">
    <source>
        <dbReference type="SAM" id="MobiDB-lite"/>
    </source>
</evidence>
<feature type="region of interest" description="Disordered" evidence="4">
    <location>
        <begin position="134"/>
        <end position="161"/>
    </location>
</feature>
<keyword evidence="2 3" id="KW-0694">RNA-binding</keyword>
<dbReference type="CDD" id="cd09294">
    <property type="entry name" value="SmpB"/>
    <property type="match status" value="1"/>
</dbReference>
<dbReference type="Pfam" id="PF01668">
    <property type="entry name" value="SmpB"/>
    <property type="match status" value="1"/>
</dbReference>
<feature type="compositionally biased region" description="Basic and acidic residues" evidence="4">
    <location>
        <begin position="136"/>
        <end position="155"/>
    </location>
</feature>
<dbReference type="AlphaFoldDB" id="A0A4R3JFF4"/>
<evidence type="ECO:0000313" key="6">
    <source>
        <dbReference type="Proteomes" id="UP000295304"/>
    </source>
</evidence>
<dbReference type="PANTHER" id="PTHR30308:SF2">
    <property type="entry name" value="SSRA-BINDING PROTEIN"/>
    <property type="match status" value="1"/>
</dbReference>
<evidence type="ECO:0000256" key="1">
    <source>
        <dbReference type="ARBA" id="ARBA00022490"/>
    </source>
</evidence>
<accession>A0A4R3JFF4</accession>
<comment type="function">
    <text evidence="3">Required for rescue of stalled ribosomes mediated by trans-translation. Binds to transfer-messenger RNA (tmRNA), required for stable association of tmRNA with ribosomes. tmRNA and SmpB together mimic tRNA shape, replacing the anticodon stem-loop with SmpB. tmRNA is encoded by the ssrA gene; the 2 termini fold to resemble tRNA(Ala) and it encodes a 'tag peptide', a short internal open reading frame. During trans-translation Ala-aminoacylated tmRNA acts like a tRNA, entering the A-site of stalled ribosomes, displacing the stalled mRNA. The ribosome then switches to translate the ORF on the tmRNA; the nascent peptide is terminated with the 'tag peptide' encoded by the tmRNA and targeted for degradation. The ribosome is freed to recommence translation, which seems to be the essential function of trans-translation.</text>
</comment>
<dbReference type="NCBIfam" id="TIGR00086">
    <property type="entry name" value="smpB"/>
    <property type="match status" value="1"/>
</dbReference>
<gene>
    <name evidence="3" type="primary">smpB</name>
    <name evidence="5" type="ORF">EDD55_102257</name>
</gene>
<dbReference type="GO" id="GO:0070930">
    <property type="term" value="P:trans-translation-dependent protein tagging"/>
    <property type="evidence" value="ECO:0007669"/>
    <property type="project" value="TreeGrafter"/>
</dbReference>
<dbReference type="NCBIfam" id="NF003843">
    <property type="entry name" value="PRK05422.1"/>
    <property type="match status" value="1"/>
</dbReference>
<dbReference type="Gene3D" id="2.40.280.10">
    <property type="match status" value="1"/>
</dbReference>
<name>A0A4R3JFF4_9PROT</name>
<dbReference type="InterPro" id="IPR023620">
    <property type="entry name" value="SmpB"/>
</dbReference>
<evidence type="ECO:0000313" key="5">
    <source>
        <dbReference type="EMBL" id="TCS64215.1"/>
    </source>
</evidence>
<dbReference type="EMBL" id="SLZW01000002">
    <property type="protein sequence ID" value="TCS64215.1"/>
    <property type="molecule type" value="Genomic_DNA"/>
</dbReference>
<evidence type="ECO:0000256" key="3">
    <source>
        <dbReference type="HAMAP-Rule" id="MF_00023"/>
    </source>
</evidence>
<reference evidence="5 6" key="1">
    <citation type="submission" date="2019-03" db="EMBL/GenBank/DDBJ databases">
        <title>Genomic Encyclopedia of Type Strains, Phase IV (KMG-IV): sequencing the most valuable type-strain genomes for metagenomic binning, comparative biology and taxonomic classification.</title>
        <authorList>
            <person name="Goeker M."/>
        </authorList>
    </citation>
    <scope>NUCLEOTIDE SEQUENCE [LARGE SCALE GENOMIC DNA]</scope>
    <source>
        <strain evidence="5 6">DSM 101688</strain>
    </source>
</reference>
<dbReference type="PANTHER" id="PTHR30308">
    <property type="entry name" value="TMRNA-BINDING COMPONENT OF TRANS-TRANSLATION TAGGING COMPLEX"/>
    <property type="match status" value="1"/>
</dbReference>
<dbReference type="OrthoDB" id="9805462at2"/>
<protein>
    <recommendedName>
        <fullName evidence="3">SsrA-binding protein</fullName>
    </recommendedName>
    <alternativeName>
        <fullName evidence="3">Small protein B</fullName>
    </alternativeName>
</protein>
<proteinExistence type="inferred from homology"/>